<keyword evidence="1" id="KW-0175">Coiled coil</keyword>
<dbReference type="RefSeq" id="WP_055145556.1">
    <property type="nucleotide sequence ID" value="NZ_JXSZ01000006.1"/>
</dbReference>
<proteinExistence type="predicted"/>
<accession>A0A0P7BM18</accession>
<keyword evidence="4" id="KW-1185">Reference proteome</keyword>
<evidence type="ECO:0000256" key="1">
    <source>
        <dbReference type="SAM" id="Coils"/>
    </source>
</evidence>
<dbReference type="Gene3D" id="1.20.120.20">
    <property type="entry name" value="Apolipoprotein"/>
    <property type="match status" value="1"/>
</dbReference>
<feature type="signal peptide" evidence="2">
    <location>
        <begin position="1"/>
        <end position="22"/>
    </location>
</feature>
<evidence type="ECO:0000256" key="2">
    <source>
        <dbReference type="SAM" id="SignalP"/>
    </source>
</evidence>
<organism evidence="3 4">
    <name type="scientific">Jiulongibacter sediminis</name>
    <dbReference type="NCBI Taxonomy" id="1605367"/>
    <lineage>
        <taxon>Bacteria</taxon>
        <taxon>Pseudomonadati</taxon>
        <taxon>Bacteroidota</taxon>
        <taxon>Cytophagia</taxon>
        <taxon>Cytophagales</taxon>
        <taxon>Leadbetterellaceae</taxon>
        <taxon>Jiulongibacter</taxon>
    </lineage>
</organism>
<protein>
    <submittedName>
        <fullName evidence="3">Uncharacterized protein</fullName>
    </submittedName>
</protein>
<evidence type="ECO:0000313" key="3">
    <source>
        <dbReference type="EMBL" id="KPM48297.1"/>
    </source>
</evidence>
<dbReference type="PROSITE" id="PS51257">
    <property type="entry name" value="PROKAR_LIPOPROTEIN"/>
    <property type="match status" value="1"/>
</dbReference>
<keyword evidence="2" id="KW-0732">Signal</keyword>
<sequence length="125" mass="14144">MKKVKVLSVGFVAMLITATACNNNTTQDDVEDTMEEVMDETQDKMSELEGELNDAIEELNDKIEEAENSVDDDNAANNVIDELNLQKEKLEKDLSDLKDNAVEDWNTFEAKVKNEKEEIKTDIES</sequence>
<reference evidence="3 4" key="1">
    <citation type="submission" date="2015-07" db="EMBL/GenBank/DDBJ databases">
        <title>The draft genome sequence of Leadbetterella sp. JN14-9.</title>
        <authorList>
            <person name="Liu Y."/>
            <person name="Du J."/>
            <person name="Shao Z."/>
        </authorList>
    </citation>
    <scope>NUCLEOTIDE SEQUENCE [LARGE SCALE GENOMIC DNA]</scope>
    <source>
        <strain evidence="3 4">JN14-9</strain>
    </source>
</reference>
<gene>
    <name evidence="3" type="ORF">AFM12_06485</name>
</gene>
<dbReference type="Proteomes" id="UP000050454">
    <property type="component" value="Unassembled WGS sequence"/>
</dbReference>
<feature type="coiled-coil region" evidence="1">
    <location>
        <begin position="31"/>
        <end position="100"/>
    </location>
</feature>
<dbReference type="SUPFAM" id="SSF47162">
    <property type="entry name" value="Apolipoprotein"/>
    <property type="match status" value="1"/>
</dbReference>
<dbReference type="AlphaFoldDB" id="A0A0P7BM18"/>
<comment type="caution">
    <text evidence="3">The sequence shown here is derived from an EMBL/GenBank/DDBJ whole genome shotgun (WGS) entry which is preliminary data.</text>
</comment>
<name>A0A0P7BM18_9BACT</name>
<feature type="chain" id="PRO_5006135973" evidence="2">
    <location>
        <begin position="23"/>
        <end position="125"/>
    </location>
</feature>
<evidence type="ECO:0000313" key="4">
    <source>
        <dbReference type="Proteomes" id="UP000050454"/>
    </source>
</evidence>
<dbReference type="EMBL" id="LGTQ01000006">
    <property type="protein sequence ID" value="KPM48297.1"/>
    <property type="molecule type" value="Genomic_DNA"/>
</dbReference>